<evidence type="ECO:0008006" key="4">
    <source>
        <dbReference type="Google" id="ProtNLM"/>
    </source>
</evidence>
<keyword evidence="1" id="KW-0732">Signal</keyword>
<gene>
    <name evidence="2" type="ORF">H9L05_18675</name>
</gene>
<name>A0A7H0GUF6_9BACT</name>
<dbReference type="RefSeq" id="WP_187732190.1">
    <property type="nucleotide sequence ID" value="NZ_CP060784.1"/>
</dbReference>
<protein>
    <recommendedName>
        <fullName evidence="4">Carboxypeptidase regulatory-like domain-containing protein</fullName>
    </recommendedName>
</protein>
<dbReference type="KEGG" id="hqi:H9L05_18675"/>
<dbReference type="SUPFAM" id="SSF49478">
    <property type="entry name" value="Cna protein B-type domain"/>
    <property type="match status" value="1"/>
</dbReference>
<proteinExistence type="predicted"/>
<accession>A0A7H0GUF6</accession>
<feature type="signal peptide" evidence="1">
    <location>
        <begin position="1"/>
        <end position="29"/>
    </location>
</feature>
<keyword evidence="3" id="KW-1185">Reference proteome</keyword>
<dbReference type="AlphaFoldDB" id="A0A7H0GUF6"/>
<feature type="chain" id="PRO_5028841393" description="Carboxypeptidase regulatory-like domain-containing protein" evidence="1">
    <location>
        <begin position="30"/>
        <end position="88"/>
    </location>
</feature>
<organism evidence="2 3">
    <name type="scientific">Hymenobacter qilianensis</name>
    <dbReference type="NCBI Taxonomy" id="1385715"/>
    <lineage>
        <taxon>Bacteria</taxon>
        <taxon>Pseudomonadati</taxon>
        <taxon>Bacteroidota</taxon>
        <taxon>Cytophagia</taxon>
        <taxon>Cytophagales</taxon>
        <taxon>Hymenobacteraceae</taxon>
        <taxon>Hymenobacter</taxon>
    </lineage>
</organism>
<dbReference type="Proteomes" id="UP000516093">
    <property type="component" value="Chromosome"/>
</dbReference>
<evidence type="ECO:0000313" key="2">
    <source>
        <dbReference type="EMBL" id="QNP51922.1"/>
    </source>
</evidence>
<evidence type="ECO:0000313" key="3">
    <source>
        <dbReference type="Proteomes" id="UP000516093"/>
    </source>
</evidence>
<sequence length="88" mass="9219">MQSALPTSAMGRLGYLLILLLLTSQSALAQTQPSLSSVTGRVQTAVGGVPIQFANVTLHRATDSLAVKTEFSDVQGAFRLEQLAGGLF</sequence>
<dbReference type="EMBL" id="CP060784">
    <property type="protein sequence ID" value="QNP51922.1"/>
    <property type="molecule type" value="Genomic_DNA"/>
</dbReference>
<evidence type="ECO:0000256" key="1">
    <source>
        <dbReference type="SAM" id="SignalP"/>
    </source>
</evidence>
<reference evidence="2 3" key="1">
    <citation type="submission" date="2020-08" db="EMBL/GenBank/DDBJ databases">
        <title>Genome sequence of Hymenobacter qilianensis JCM 19763T.</title>
        <authorList>
            <person name="Hyun D.-W."/>
            <person name="Bae J.-W."/>
        </authorList>
    </citation>
    <scope>NUCLEOTIDE SEQUENCE [LARGE SCALE GENOMIC DNA]</scope>
    <source>
        <strain evidence="2 3">JCM 19763</strain>
    </source>
</reference>